<dbReference type="PROSITE" id="PS51987">
    <property type="entry name" value="GS_CATALYTIC"/>
    <property type="match status" value="1"/>
</dbReference>
<dbReference type="GO" id="GO:0006542">
    <property type="term" value="P:glutamine biosynthetic process"/>
    <property type="evidence" value="ECO:0007669"/>
    <property type="project" value="InterPro"/>
</dbReference>
<dbReference type="Pfam" id="PF00120">
    <property type="entry name" value="Gln-synt_C"/>
    <property type="match status" value="1"/>
</dbReference>
<dbReference type="Gene3D" id="3.30.590.10">
    <property type="entry name" value="Glutamine synthetase/guanido kinase, catalytic domain"/>
    <property type="match status" value="1"/>
</dbReference>
<dbReference type="InterPro" id="IPR008146">
    <property type="entry name" value="Gln_synth_cat_dom"/>
</dbReference>
<dbReference type="InterPro" id="IPR027303">
    <property type="entry name" value="Gln_synth_gly_rich_site"/>
</dbReference>
<proteinExistence type="inferred from homology"/>
<keyword evidence="2" id="KW-0436">Ligase</keyword>
<dbReference type="GO" id="GO:0004356">
    <property type="term" value="F:glutamine synthetase activity"/>
    <property type="evidence" value="ECO:0007669"/>
    <property type="project" value="InterPro"/>
</dbReference>
<dbReference type="SUPFAM" id="SSF55931">
    <property type="entry name" value="Glutamine synthetase/guanido kinase"/>
    <property type="match status" value="1"/>
</dbReference>
<dbReference type="PANTHER" id="PTHR43785">
    <property type="entry name" value="GAMMA-GLUTAMYLPUTRESCINE SYNTHETASE"/>
    <property type="match status" value="1"/>
</dbReference>
<evidence type="ECO:0000256" key="3">
    <source>
        <dbReference type="ARBA" id="ARBA00022842"/>
    </source>
</evidence>
<dbReference type="SUPFAM" id="SSF54368">
    <property type="entry name" value="Glutamine synthetase, N-terminal domain"/>
    <property type="match status" value="1"/>
</dbReference>
<comment type="similarity">
    <text evidence="4 5">Belongs to the glutamine synthetase family.</text>
</comment>
<dbReference type="InterPro" id="IPR036651">
    <property type="entry name" value="Gln_synt_N_sf"/>
</dbReference>
<dbReference type="PANTHER" id="PTHR43785:SF12">
    <property type="entry name" value="TYPE-1 GLUTAMINE SYNTHETASE 2"/>
    <property type="match status" value="1"/>
</dbReference>
<dbReference type="PROSITE" id="PS00181">
    <property type="entry name" value="GLNA_ATP"/>
    <property type="match status" value="1"/>
</dbReference>
<reference evidence="7 8" key="1">
    <citation type="submission" date="2020-02" db="EMBL/GenBank/DDBJ databases">
        <title>Rhodobacter algicola sp. nov., isolated from microalga culture.</title>
        <authorList>
            <person name="Park C.-Y."/>
        </authorList>
    </citation>
    <scope>NUCLEOTIDE SEQUENCE [LARGE SCALE GENOMIC DNA]</scope>
    <source>
        <strain evidence="7 8">ETT8</strain>
    </source>
</reference>
<gene>
    <name evidence="7" type="ORF">G3572_07465</name>
</gene>
<sequence length="459" mass="49186">MTTSFPGGATLAEAQAFLDRYPDVQAIDIILTDCHGIGRGKTIRRHELESLFASGRGLPASMFAQDVAGDDVEGTGLVLEDGGGDLRCWPLAGTLGFLPATGRGLVLISMFNPDGSGFAAEPRHALLRQVKRAEALGFAPMGALEVEFYLVDRERDGNGRMQPARYPLTGRRSGNTNTMSVDELDEMSPFFDAVYEGAAALDLPLEALISEYACGQYELTIRYRDLMRAADDVILAKRLLRSTARRFGMEACFMAKPFGQMAGSGMHLHLSLADEGGANLFADPAEGALSPLMLQAIGGVRGTIGETMAVLAPFQNSWRRFASVNYSPGNDAWGVENRTVALRVPSGSGKARHFEHRVAGVDANPYLVAAVTLGGALDGIGAGADPGPATLGNAYENAPAHSLPRDWLGAIERLEGSDFARRVLGEPLHRGFVAIKKAEYMRMALEVSEAEWALYGFSV</sequence>
<evidence type="ECO:0000313" key="8">
    <source>
        <dbReference type="Proteomes" id="UP000481421"/>
    </source>
</evidence>
<dbReference type="Proteomes" id="UP000481421">
    <property type="component" value="Unassembled WGS sequence"/>
</dbReference>
<evidence type="ECO:0000256" key="1">
    <source>
        <dbReference type="ARBA" id="ARBA00001946"/>
    </source>
</evidence>
<evidence type="ECO:0000256" key="2">
    <source>
        <dbReference type="ARBA" id="ARBA00022598"/>
    </source>
</evidence>
<comment type="cofactor">
    <cofactor evidence="1">
        <name>Mg(2+)</name>
        <dbReference type="ChEBI" id="CHEBI:18420"/>
    </cofactor>
</comment>
<evidence type="ECO:0000259" key="6">
    <source>
        <dbReference type="PROSITE" id="PS51987"/>
    </source>
</evidence>
<dbReference type="AlphaFoldDB" id="A0A6B3RMG7"/>
<keyword evidence="8" id="KW-1185">Reference proteome</keyword>
<accession>A0A6B3RMG7</accession>
<keyword evidence="3" id="KW-0460">Magnesium</keyword>
<comment type="caution">
    <text evidence="7">The sequence shown here is derived from an EMBL/GenBank/DDBJ whole genome shotgun (WGS) entry which is preliminary data.</text>
</comment>
<name>A0A6B3RMG7_9RHOB</name>
<organism evidence="7 8">
    <name type="scientific">Pseudotabrizicola algicola</name>
    <dbReference type="NCBI Taxonomy" id="2709381"/>
    <lineage>
        <taxon>Bacteria</taxon>
        <taxon>Pseudomonadati</taxon>
        <taxon>Pseudomonadota</taxon>
        <taxon>Alphaproteobacteria</taxon>
        <taxon>Rhodobacterales</taxon>
        <taxon>Paracoccaceae</taxon>
        <taxon>Pseudotabrizicola</taxon>
    </lineage>
</organism>
<feature type="domain" description="GS catalytic" evidence="6">
    <location>
        <begin position="122"/>
        <end position="459"/>
    </location>
</feature>
<dbReference type="SMART" id="SM01230">
    <property type="entry name" value="Gln-synt_C"/>
    <property type="match status" value="1"/>
</dbReference>
<evidence type="ECO:0000313" key="7">
    <source>
        <dbReference type="EMBL" id="NEX46038.1"/>
    </source>
</evidence>
<dbReference type="EMBL" id="JAAIKE010000002">
    <property type="protein sequence ID" value="NEX46038.1"/>
    <property type="molecule type" value="Genomic_DNA"/>
</dbReference>
<dbReference type="InterPro" id="IPR014746">
    <property type="entry name" value="Gln_synth/guanido_kin_cat_dom"/>
</dbReference>
<evidence type="ECO:0000256" key="4">
    <source>
        <dbReference type="PROSITE-ProRule" id="PRU01331"/>
    </source>
</evidence>
<dbReference type="RefSeq" id="WP_164610379.1">
    <property type="nucleotide sequence ID" value="NZ_JAAIKE010000002.1"/>
</dbReference>
<dbReference type="GO" id="GO:0006598">
    <property type="term" value="P:polyamine catabolic process"/>
    <property type="evidence" value="ECO:0007669"/>
    <property type="project" value="TreeGrafter"/>
</dbReference>
<dbReference type="Gene3D" id="3.10.20.70">
    <property type="entry name" value="Glutamine synthetase, N-terminal domain"/>
    <property type="match status" value="1"/>
</dbReference>
<protein>
    <submittedName>
        <fullName evidence="7">Glutamine synthetase</fullName>
    </submittedName>
</protein>
<evidence type="ECO:0000256" key="5">
    <source>
        <dbReference type="RuleBase" id="RU000384"/>
    </source>
</evidence>